<protein>
    <submittedName>
        <fullName evidence="2">Uncharacterized protein</fullName>
    </submittedName>
</protein>
<feature type="transmembrane region" description="Helical" evidence="1">
    <location>
        <begin position="46"/>
        <end position="64"/>
    </location>
</feature>
<proteinExistence type="predicted"/>
<evidence type="ECO:0000256" key="1">
    <source>
        <dbReference type="SAM" id="Phobius"/>
    </source>
</evidence>
<dbReference type="Proteomes" id="UP001054945">
    <property type="component" value="Unassembled WGS sequence"/>
</dbReference>
<sequence>MEINVSAGRFLLYYYDSWFQGNQQRFLYGVWSNICMRKPFLWKWMVGLYLIGMTSCRCMSRFRLGNLYYGNCWLDHIDKYTTTAVSIFFFLLSFQFLSFFSPCIFKRQNLNSPLL</sequence>
<dbReference type="EMBL" id="BPLR01020269">
    <property type="protein sequence ID" value="GIX76591.1"/>
    <property type="molecule type" value="Genomic_DNA"/>
</dbReference>
<name>A0AAV4MVV4_CAEEX</name>
<keyword evidence="3" id="KW-1185">Reference proteome</keyword>
<keyword evidence="1" id="KW-1133">Transmembrane helix</keyword>
<reference evidence="2 3" key="1">
    <citation type="submission" date="2021-06" db="EMBL/GenBank/DDBJ databases">
        <title>Caerostris extrusa draft genome.</title>
        <authorList>
            <person name="Kono N."/>
            <person name="Arakawa K."/>
        </authorList>
    </citation>
    <scope>NUCLEOTIDE SEQUENCE [LARGE SCALE GENOMIC DNA]</scope>
</reference>
<evidence type="ECO:0000313" key="2">
    <source>
        <dbReference type="EMBL" id="GIX76591.1"/>
    </source>
</evidence>
<comment type="caution">
    <text evidence="2">The sequence shown here is derived from an EMBL/GenBank/DDBJ whole genome shotgun (WGS) entry which is preliminary data.</text>
</comment>
<accession>A0AAV4MVV4</accession>
<evidence type="ECO:0000313" key="3">
    <source>
        <dbReference type="Proteomes" id="UP001054945"/>
    </source>
</evidence>
<keyword evidence="1" id="KW-0812">Transmembrane</keyword>
<dbReference type="AlphaFoldDB" id="A0AAV4MVV4"/>
<organism evidence="2 3">
    <name type="scientific">Caerostris extrusa</name>
    <name type="common">Bark spider</name>
    <name type="synonym">Caerostris bankana</name>
    <dbReference type="NCBI Taxonomy" id="172846"/>
    <lineage>
        <taxon>Eukaryota</taxon>
        <taxon>Metazoa</taxon>
        <taxon>Ecdysozoa</taxon>
        <taxon>Arthropoda</taxon>
        <taxon>Chelicerata</taxon>
        <taxon>Arachnida</taxon>
        <taxon>Araneae</taxon>
        <taxon>Araneomorphae</taxon>
        <taxon>Entelegynae</taxon>
        <taxon>Araneoidea</taxon>
        <taxon>Araneidae</taxon>
        <taxon>Caerostris</taxon>
    </lineage>
</organism>
<feature type="transmembrane region" description="Helical" evidence="1">
    <location>
        <begin position="84"/>
        <end position="105"/>
    </location>
</feature>
<gene>
    <name evidence="2" type="ORF">CEXT_436251</name>
</gene>
<keyword evidence="1" id="KW-0472">Membrane</keyword>